<dbReference type="InterPro" id="IPR036770">
    <property type="entry name" value="Ankyrin_rpt-contain_sf"/>
</dbReference>
<sequence length="196" mass="22255">MTLGILLQQEGASANITVPIDDPSDSDNTTITATATTTSSSTTTVLTRLLRKLMRESHHDRAKQHRPPMHLAVGCYEKHFYFPHLRNERWEWDRRYDPCKHARGQIKCAKTLLEHSADIHCEDNYGFTAVDYFLALLHDNSDGSKIDINGVPDSLSWSSKLRGPILDFFERLRILVYDGTCLRVEGQRKSATGPEL</sequence>
<dbReference type="SUPFAM" id="SSF48403">
    <property type="entry name" value="Ankyrin repeat"/>
    <property type="match status" value="1"/>
</dbReference>
<reference evidence="1" key="2">
    <citation type="submission" date="2023-06" db="EMBL/GenBank/DDBJ databases">
        <authorList>
            <consortium name="Lawrence Berkeley National Laboratory"/>
            <person name="Haridas S."/>
            <person name="Hensen N."/>
            <person name="Bonometti L."/>
            <person name="Westerberg I."/>
            <person name="Brannstrom I.O."/>
            <person name="Guillou S."/>
            <person name="Cros-Aarteil S."/>
            <person name="Calhoun S."/>
            <person name="Kuo A."/>
            <person name="Mondo S."/>
            <person name="Pangilinan J."/>
            <person name="Riley R."/>
            <person name="LaButti K."/>
            <person name="Andreopoulos B."/>
            <person name="Lipzen A."/>
            <person name="Chen C."/>
            <person name="Yanf M."/>
            <person name="Daum C."/>
            <person name="Ng V."/>
            <person name="Clum A."/>
            <person name="Steindorff A."/>
            <person name="Ohm R."/>
            <person name="Martin F."/>
            <person name="Silar P."/>
            <person name="Natvig D."/>
            <person name="Lalanne C."/>
            <person name="Gautier V."/>
            <person name="Ament-velasquez S.L."/>
            <person name="Kruys A."/>
            <person name="Hutchinson M.I."/>
            <person name="Powell A.J."/>
            <person name="Barry K."/>
            <person name="Miller A.N."/>
            <person name="Grigoriev I.V."/>
            <person name="Debuchy R."/>
            <person name="Gladieux P."/>
            <person name="Thoren M.H."/>
            <person name="Johannesson H."/>
        </authorList>
    </citation>
    <scope>NUCLEOTIDE SEQUENCE</scope>
    <source>
        <strain evidence="1">CBS 232.78</strain>
    </source>
</reference>
<organism evidence="1 2">
    <name type="scientific">Podospora didyma</name>
    <dbReference type="NCBI Taxonomy" id="330526"/>
    <lineage>
        <taxon>Eukaryota</taxon>
        <taxon>Fungi</taxon>
        <taxon>Dikarya</taxon>
        <taxon>Ascomycota</taxon>
        <taxon>Pezizomycotina</taxon>
        <taxon>Sordariomycetes</taxon>
        <taxon>Sordariomycetidae</taxon>
        <taxon>Sordariales</taxon>
        <taxon>Podosporaceae</taxon>
        <taxon>Podospora</taxon>
    </lineage>
</organism>
<name>A0AAE0K5Y4_9PEZI</name>
<gene>
    <name evidence="1" type="ORF">B0H63DRAFT_319387</name>
</gene>
<dbReference type="EMBL" id="JAULSW010000009">
    <property type="protein sequence ID" value="KAK3370673.1"/>
    <property type="molecule type" value="Genomic_DNA"/>
</dbReference>
<keyword evidence="2" id="KW-1185">Reference proteome</keyword>
<dbReference type="Gene3D" id="1.25.40.20">
    <property type="entry name" value="Ankyrin repeat-containing domain"/>
    <property type="match status" value="1"/>
</dbReference>
<protein>
    <submittedName>
        <fullName evidence="1">Uncharacterized protein</fullName>
    </submittedName>
</protein>
<dbReference type="Proteomes" id="UP001285441">
    <property type="component" value="Unassembled WGS sequence"/>
</dbReference>
<evidence type="ECO:0000313" key="2">
    <source>
        <dbReference type="Proteomes" id="UP001285441"/>
    </source>
</evidence>
<dbReference type="AlphaFoldDB" id="A0AAE0K5Y4"/>
<reference evidence="1" key="1">
    <citation type="journal article" date="2023" name="Mol. Phylogenet. Evol.">
        <title>Genome-scale phylogeny and comparative genomics of the fungal order Sordariales.</title>
        <authorList>
            <person name="Hensen N."/>
            <person name="Bonometti L."/>
            <person name="Westerberg I."/>
            <person name="Brannstrom I.O."/>
            <person name="Guillou S."/>
            <person name="Cros-Aarteil S."/>
            <person name="Calhoun S."/>
            <person name="Haridas S."/>
            <person name="Kuo A."/>
            <person name="Mondo S."/>
            <person name="Pangilinan J."/>
            <person name="Riley R."/>
            <person name="LaButti K."/>
            <person name="Andreopoulos B."/>
            <person name="Lipzen A."/>
            <person name="Chen C."/>
            <person name="Yan M."/>
            <person name="Daum C."/>
            <person name="Ng V."/>
            <person name="Clum A."/>
            <person name="Steindorff A."/>
            <person name="Ohm R.A."/>
            <person name="Martin F."/>
            <person name="Silar P."/>
            <person name="Natvig D.O."/>
            <person name="Lalanne C."/>
            <person name="Gautier V."/>
            <person name="Ament-Velasquez S.L."/>
            <person name="Kruys A."/>
            <person name="Hutchinson M.I."/>
            <person name="Powell A.J."/>
            <person name="Barry K."/>
            <person name="Miller A.N."/>
            <person name="Grigoriev I.V."/>
            <person name="Debuchy R."/>
            <person name="Gladieux P."/>
            <person name="Hiltunen Thoren M."/>
            <person name="Johannesson H."/>
        </authorList>
    </citation>
    <scope>NUCLEOTIDE SEQUENCE</scope>
    <source>
        <strain evidence="1">CBS 232.78</strain>
    </source>
</reference>
<comment type="caution">
    <text evidence="1">The sequence shown here is derived from an EMBL/GenBank/DDBJ whole genome shotgun (WGS) entry which is preliminary data.</text>
</comment>
<evidence type="ECO:0000313" key="1">
    <source>
        <dbReference type="EMBL" id="KAK3370673.1"/>
    </source>
</evidence>
<accession>A0AAE0K5Y4</accession>
<proteinExistence type="predicted"/>